<gene>
    <name evidence="1" type="ORF">FYJ50_01760</name>
</gene>
<evidence type="ECO:0000313" key="2">
    <source>
        <dbReference type="Proteomes" id="UP000470082"/>
    </source>
</evidence>
<comment type="caution">
    <text evidence="1">The sequence shown here is derived from an EMBL/GenBank/DDBJ whole genome shotgun (WGS) entry which is preliminary data.</text>
</comment>
<dbReference type="SUPFAM" id="SSF53067">
    <property type="entry name" value="Actin-like ATPase domain"/>
    <property type="match status" value="1"/>
</dbReference>
<evidence type="ECO:0000313" key="1">
    <source>
        <dbReference type="EMBL" id="MSS00857.1"/>
    </source>
</evidence>
<dbReference type="Gene3D" id="3.30.420.40">
    <property type="match status" value="2"/>
</dbReference>
<name>A0A7X2T2Y1_9FIRM</name>
<dbReference type="AlphaFoldDB" id="A0A7X2T2Y1"/>
<organism evidence="1 2">
    <name type="scientific">Floccifex porci</name>
    <dbReference type="NCBI Taxonomy" id="2606629"/>
    <lineage>
        <taxon>Bacteria</taxon>
        <taxon>Bacillati</taxon>
        <taxon>Bacillota</taxon>
        <taxon>Erysipelotrichia</taxon>
        <taxon>Erysipelotrichales</taxon>
        <taxon>Erysipelotrichaceae</taxon>
        <taxon>Floccifex</taxon>
    </lineage>
</organism>
<dbReference type="EMBL" id="VUMM01000002">
    <property type="protein sequence ID" value="MSS00857.1"/>
    <property type="molecule type" value="Genomic_DNA"/>
</dbReference>
<evidence type="ECO:0008006" key="3">
    <source>
        <dbReference type="Google" id="ProtNLM"/>
    </source>
</evidence>
<dbReference type="InterPro" id="IPR056546">
    <property type="entry name" value="MreB_MamK-like"/>
</dbReference>
<reference evidence="1 2" key="1">
    <citation type="submission" date="2019-08" db="EMBL/GenBank/DDBJ databases">
        <title>In-depth cultivation of the pig gut microbiome towards novel bacterial diversity and tailored functional studies.</title>
        <authorList>
            <person name="Wylensek D."/>
            <person name="Hitch T.C.A."/>
            <person name="Clavel T."/>
        </authorList>
    </citation>
    <scope>NUCLEOTIDE SEQUENCE [LARGE SCALE GENOMIC DNA]</scope>
    <source>
        <strain evidence="1 2">LKV-178-WT-2G</strain>
    </source>
</reference>
<dbReference type="Proteomes" id="UP000470082">
    <property type="component" value="Unassembled WGS sequence"/>
</dbReference>
<keyword evidence="2" id="KW-1185">Reference proteome</keyword>
<sequence length="307" mass="35416">MFERWYALDAGSHQIRIYDESKDCFVQFQSLIAYKNNEIVALSHDALEYVYHRSTSIKVKYPFSEGKIKGDIVPLIQYGLNLKKEKSIFSKPCLLICLPDKNETEQDKWLKALKNEGIRKIEFISIPQLMNEKIHFYIHAGHSYTLIGCNVNGKEILYKQIPFAGIQMDEAIVQTVLKKTSCIISKEDARILKEACSKSLNINKNANLTCFGMNKYNQYEKINITSMNIWPDLLAIEQQIVLWTKQMISSCNLDLQEKILEQGIYLSGGLANCFGLRAYLKHELHCPIICTQSPQYDIINKMKGWKK</sequence>
<protein>
    <recommendedName>
        <fullName evidence="3">Actin-like protein N-terminal domain-containing protein</fullName>
    </recommendedName>
</protein>
<dbReference type="InterPro" id="IPR043129">
    <property type="entry name" value="ATPase_NBD"/>
</dbReference>
<dbReference type="Pfam" id="PF06723">
    <property type="entry name" value="MreB_Mbl"/>
    <property type="match status" value="1"/>
</dbReference>
<accession>A0A7X2T2Y1</accession>
<proteinExistence type="predicted"/>
<dbReference type="RefSeq" id="WP_154459328.1">
    <property type="nucleotide sequence ID" value="NZ_JAQYTQ010000021.1"/>
</dbReference>